<evidence type="ECO:0000256" key="2">
    <source>
        <dbReference type="ARBA" id="ARBA00004922"/>
    </source>
</evidence>
<keyword evidence="6 10" id="KW-1133">Transmembrane helix</keyword>
<evidence type="ECO:0000313" key="12">
    <source>
        <dbReference type="Proteomes" id="UP001338582"/>
    </source>
</evidence>
<dbReference type="PANTHER" id="PTHR13117">
    <property type="entry name" value="ENDOPLASMIC RETICULUM MULTISPAN TRANSMEMBRANE PROTEIN-RELATED"/>
    <property type="match status" value="1"/>
</dbReference>
<dbReference type="GeneID" id="88173181"/>
<dbReference type="KEGG" id="asau:88173181"/>
<keyword evidence="5 10" id="KW-0256">Endoplasmic reticulum</keyword>
<evidence type="ECO:0000256" key="9">
    <source>
        <dbReference type="ARBA" id="ARBA00045912"/>
    </source>
</evidence>
<evidence type="ECO:0000256" key="4">
    <source>
        <dbReference type="ARBA" id="ARBA00022692"/>
    </source>
</evidence>
<dbReference type="GO" id="GO:0006488">
    <property type="term" value="P:dolichol-linked oligosaccharide biosynthetic process"/>
    <property type="evidence" value="ECO:0007669"/>
    <property type="project" value="InterPro"/>
</dbReference>
<protein>
    <recommendedName>
        <fullName evidence="8 10">Man(5)GlcNAc(2)-PP-dolichol translocation protein RFT1</fullName>
    </recommendedName>
</protein>
<evidence type="ECO:0000256" key="10">
    <source>
        <dbReference type="RuleBase" id="RU365067"/>
    </source>
</evidence>
<keyword evidence="12" id="KW-1185">Reference proteome</keyword>
<dbReference type="InterPro" id="IPR007594">
    <property type="entry name" value="RFT1"/>
</dbReference>
<reference evidence="11 12" key="1">
    <citation type="submission" date="2023-10" db="EMBL/GenBank/DDBJ databases">
        <title>Draft Genome Sequence of Candida saopaulonensis from a very Premature Infant with Sepsis.</title>
        <authorList>
            <person name="Ning Y."/>
            <person name="Dai R."/>
            <person name="Xiao M."/>
            <person name="Xu Y."/>
            <person name="Yan Q."/>
            <person name="Zhang L."/>
        </authorList>
    </citation>
    <scope>NUCLEOTIDE SEQUENCE [LARGE SCALE GENOMIC DNA]</scope>
    <source>
        <strain evidence="11 12">19XY460</strain>
    </source>
</reference>
<evidence type="ECO:0000256" key="7">
    <source>
        <dbReference type="ARBA" id="ARBA00023136"/>
    </source>
</evidence>
<keyword evidence="10" id="KW-0813">Transport</keyword>
<organism evidence="11 12">
    <name type="scientific">Australozyma saopauloensis</name>
    <dbReference type="NCBI Taxonomy" id="291208"/>
    <lineage>
        <taxon>Eukaryota</taxon>
        <taxon>Fungi</taxon>
        <taxon>Dikarya</taxon>
        <taxon>Ascomycota</taxon>
        <taxon>Saccharomycotina</taxon>
        <taxon>Pichiomycetes</taxon>
        <taxon>Metschnikowiaceae</taxon>
        <taxon>Australozyma</taxon>
    </lineage>
</organism>
<feature type="transmembrane region" description="Helical" evidence="10">
    <location>
        <begin position="184"/>
        <end position="204"/>
    </location>
</feature>
<evidence type="ECO:0000256" key="5">
    <source>
        <dbReference type="ARBA" id="ARBA00022824"/>
    </source>
</evidence>
<feature type="transmembrane region" description="Helical" evidence="10">
    <location>
        <begin position="479"/>
        <end position="501"/>
    </location>
</feature>
<comment type="similarity">
    <text evidence="3 10">Belongs to the RFT1 family.</text>
</comment>
<accession>A0AAX4H8S8</accession>
<comment type="subcellular location">
    <subcellularLocation>
        <location evidence="1 10">Endoplasmic reticulum membrane</location>
        <topology evidence="1 10">Multi-pass membrane protein</topology>
    </subcellularLocation>
</comment>
<feature type="transmembrane region" description="Helical" evidence="10">
    <location>
        <begin position="310"/>
        <end position="331"/>
    </location>
</feature>
<feature type="transmembrane region" description="Helical" evidence="10">
    <location>
        <begin position="351"/>
        <end position="371"/>
    </location>
</feature>
<keyword evidence="4 10" id="KW-0812">Transmembrane</keyword>
<feature type="transmembrane region" description="Helical" evidence="10">
    <location>
        <begin position="119"/>
        <end position="141"/>
    </location>
</feature>
<dbReference type="PANTHER" id="PTHR13117:SF5">
    <property type="entry name" value="PROTEIN RFT1 HOMOLOG"/>
    <property type="match status" value="1"/>
</dbReference>
<evidence type="ECO:0000256" key="3">
    <source>
        <dbReference type="ARBA" id="ARBA00010288"/>
    </source>
</evidence>
<feature type="transmembrane region" description="Helical" evidence="10">
    <location>
        <begin position="450"/>
        <end position="467"/>
    </location>
</feature>
<dbReference type="GO" id="GO:0034203">
    <property type="term" value="P:glycolipid translocation"/>
    <property type="evidence" value="ECO:0007669"/>
    <property type="project" value="TreeGrafter"/>
</dbReference>
<dbReference type="Proteomes" id="UP001338582">
    <property type="component" value="Chromosome 2"/>
</dbReference>
<feature type="transmembrane region" description="Helical" evidence="10">
    <location>
        <begin position="383"/>
        <end position="402"/>
    </location>
</feature>
<evidence type="ECO:0000256" key="8">
    <source>
        <dbReference type="ARBA" id="ARBA00044793"/>
    </source>
</evidence>
<name>A0AAX4H8S8_9ASCO</name>
<dbReference type="AlphaFoldDB" id="A0AAX4H8S8"/>
<gene>
    <name evidence="11" type="ORF">PUMCH_002116</name>
</gene>
<dbReference type="Pfam" id="PF04506">
    <property type="entry name" value="Rft-1"/>
    <property type="match status" value="1"/>
</dbReference>
<dbReference type="RefSeq" id="XP_062877207.1">
    <property type="nucleotide sequence ID" value="XM_063021137.1"/>
</dbReference>
<comment type="pathway">
    <text evidence="2">Protein modification; protein glycosylation.</text>
</comment>
<evidence type="ECO:0000256" key="6">
    <source>
        <dbReference type="ARBA" id="ARBA00022989"/>
    </source>
</evidence>
<dbReference type="EMBL" id="CP138895">
    <property type="protein sequence ID" value="WPK24824.1"/>
    <property type="molecule type" value="Genomic_DNA"/>
</dbReference>
<comment type="function">
    <text evidence="9 10">Intramembrane glycolipid transporter that operates in the biosynthetic pathway of dolichol-linked oligosaccharides, the glycan precursors employed in protein asparagine (N)-glycosylation. The sequential addition of sugars to dolichol pyrophosphate produces dolichol-linked oligosaccharides containing fourteen sugars, including two GlcNAcs, nine mannoses and three glucoses. Once assembled, the oligosaccharide is transferred from the lipid to nascent proteins by oligosaccharyltransferases. The assembly of dolichol-linked oligosaccharides begins on the cytosolic side of the endoplasmic reticulum membrane and finishes in its lumen. RFT1 could mediate the translocation of the cytosolically oriented intermediate DolPP-GlcNAc2Man5, produced by ALG11, into the ER lumen where dolichol-linked oligosaccharides assembly continues. However, the intramembrane lipid transporter activity could not be confirmed in vitro.</text>
</comment>
<feature type="transmembrane region" description="Helical" evidence="10">
    <location>
        <begin position="78"/>
        <end position="99"/>
    </location>
</feature>
<evidence type="ECO:0000313" key="11">
    <source>
        <dbReference type="EMBL" id="WPK24824.1"/>
    </source>
</evidence>
<dbReference type="GO" id="GO:0005789">
    <property type="term" value="C:endoplasmic reticulum membrane"/>
    <property type="evidence" value="ECO:0007669"/>
    <property type="project" value="UniProtKB-SubCell"/>
</dbReference>
<sequence>MSSPRIKDAVFLILTQTATKGFTFISNQLLLRRITPEVFGVAAYFEFIINTVLFFSREAERMSIQRINDADQKNVRQAVINFGCLPFFLSLPIFVIVYLMQRSSSLYTDTICKLDNFQVLLVILVALVQIELLAEPFAALNQFAVNLKAKSKAEGLAVFVKCVATVALIILIQKKSLSHVSHVFAFAVGHLAYALTIFVVYWSSSVTSFPIPKKLKDGRLLDRSTVPIWRSLSLQMIFKHLLTEGDTLLVSYLFTVSQQGVYSLISNYGSLLARLLFQPIEETLRVSMTKIISSKNADLKQSYEFMSTMTVFYTNLCVLVLLGGYTNGSFMLRCVLGNSANWLGSDIYSMFPFYILYIPFMAFNGIFEAFLSSASTHKEIGRFSVFMSILSIIVLTILYVLIGKLHMGILGLIISNIINMTMRILYCLVFMSNFFKSKVGVKAGPLIRRLSNPVGLALSAFAAQYLILGHLMTETPREFIVSLAMCFVCLLGCVWNERGLLLSIFNKKTKSD</sequence>
<proteinExistence type="inferred from homology"/>
<evidence type="ECO:0000256" key="1">
    <source>
        <dbReference type="ARBA" id="ARBA00004477"/>
    </source>
</evidence>
<feature type="transmembrane region" description="Helical" evidence="10">
    <location>
        <begin position="38"/>
        <end position="57"/>
    </location>
</feature>
<keyword evidence="7 10" id="KW-0472">Membrane</keyword>
<feature type="transmembrane region" description="Helical" evidence="10">
    <location>
        <begin position="408"/>
        <end position="429"/>
    </location>
</feature>
<feature type="transmembrane region" description="Helical" evidence="10">
    <location>
        <begin position="153"/>
        <end position="172"/>
    </location>
</feature>